<dbReference type="VEuPathDB" id="CryptoDB:Cvel_23834"/>
<evidence type="ECO:0000313" key="1">
    <source>
        <dbReference type="EMBL" id="CEM35926.1"/>
    </source>
</evidence>
<dbReference type="PhylomeDB" id="A0A0G4GY73"/>
<dbReference type="AlphaFoldDB" id="A0A0G4GY73"/>
<organism evidence="1">
    <name type="scientific">Chromera velia CCMP2878</name>
    <dbReference type="NCBI Taxonomy" id="1169474"/>
    <lineage>
        <taxon>Eukaryota</taxon>
        <taxon>Sar</taxon>
        <taxon>Alveolata</taxon>
        <taxon>Colpodellida</taxon>
        <taxon>Chromeraceae</taxon>
        <taxon>Chromera</taxon>
    </lineage>
</organism>
<gene>
    <name evidence="1" type="ORF">Cvel_23834</name>
</gene>
<reference evidence="1" key="1">
    <citation type="submission" date="2014-11" db="EMBL/GenBank/DDBJ databases">
        <authorList>
            <person name="Otto D Thomas"/>
            <person name="Naeem Raeece"/>
        </authorList>
    </citation>
    <scope>NUCLEOTIDE SEQUENCE</scope>
</reference>
<protein>
    <submittedName>
        <fullName evidence="1">Uncharacterized protein</fullName>
    </submittedName>
</protein>
<proteinExistence type="predicted"/>
<dbReference type="EMBL" id="CDMZ01001664">
    <property type="protein sequence ID" value="CEM35926.1"/>
    <property type="molecule type" value="Genomic_DNA"/>
</dbReference>
<name>A0A0G4GY73_9ALVE</name>
<sequence length="102" mass="11604">MAAALAGVQAGVSPLQVERGFLDHVREELPRDPLLKDHFKYFAEGVLPQEAKKAKQILLEESVFEERGGLLYRYEGRGTERKEQLVVPETCKKTVMVMNHDH</sequence>
<accession>A0A0G4GY73</accession>